<keyword evidence="7" id="KW-0963">Cytoplasm</keyword>
<evidence type="ECO:0000256" key="7">
    <source>
        <dbReference type="HAMAP-Rule" id="MF_00323"/>
    </source>
</evidence>
<evidence type="ECO:0000313" key="9">
    <source>
        <dbReference type="EMBL" id="MBF5058688.1"/>
    </source>
</evidence>
<keyword evidence="10" id="KW-1185">Reference proteome</keyword>
<dbReference type="CDD" id="cd03411">
    <property type="entry name" value="Ferrochelatase_N"/>
    <property type="match status" value="1"/>
</dbReference>
<feature type="binding site" evidence="7">
    <location>
        <position position="286"/>
    </location>
    <ligand>
        <name>Fe(2+)</name>
        <dbReference type="ChEBI" id="CHEBI:29033"/>
    </ligand>
</feature>
<keyword evidence="7" id="KW-0479">Metal-binding</keyword>
<feature type="binding site" evidence="7">
    <location>
        <position position="188"/>
    </location>
    <ligand>
        <name>Fe(2+)</name>
        <dbReference type="ChEBI" id="CHEBI:29033"/>
    </ligand>
</feature>
<dbReference type="EMBL" id="JAAEJV010000002">
    <property type="protein sequence ID" value="MBF5058688.1"/>
    <property type="molecule type" value="Genomic_DNA"/>
</dbReference>
<organism evidence="9 10">
    <name type="scientific">Candidatus Neptunichlamydia vexilliferae</name>
    <dbReference type="NCBI Taxonomy" id="1651774"/>
    <lineage>
        <taxon>Bacteria</taxon>
        <taxon>Pseudomonadati</taxon>
        <taxon>Chlamydiota</taxon>
        <taxon>Chlamydiia</taxon>
        <taxon>Parachlamydiales</taxon>
        <taxon>Simkaniaceae</taxon>
        <taxon>Candidatus Neptunichlamydia</taxon>
    </lineage>
</organism>
<dbReference type="InterPro" id="IPR033644">
    <property type="entry name" value="Ferrochelatase_C"/>
</dbReference>
<proteinExistence type="inferred from homology"/>
<reference evidence="9 10" key="1">
    <citation type="submission" date="2020-01" db="EMBL/GenBank/DDBJ databases">
        <title>Draft genome sequence of Cand. Neptunochlamydia vexilliferae K9.</title>
        <authorList>
            <person name="Schulz F."/>
            <person name="Koestlbacher S."/>
            <person name="Wascher F."/>
            <person name="Pizzetti I."/>
            <person name="Horn M."/>
        </authorList>
    </citation>
    <scope>NUCLEOTIDE SEQUENCE [LARGE SCALE GENOMIC DNA]</scope>
    <source>
        <strain evidence="9 10">K9</strain>
    </source>
</reference>
<dbReference type="InterPro" id="IPR033659">
    <property type="entry name" value="Ferrochelatase_N"/>
</dbReference>
<dbReference type="GO" id="GO:0016829">
    <property type="term" value="F:lyase activity"/>
    <property type="evidence" value="ECO:0007669"/>
    <property type="project" value="UniProtKB-KW"/>
</dbReference>
<dbReference type="RefSeq" id="WP_194846969.1">
    <property type="nucleotide sequence ID" value="NZ_JAAEJV010000002.1"/>
</dbReference>
<evidence type="ECO:0000256" key="6">
    <source>
        <dbReference type="ARBA" id="ARBA00024536"/>
    </source>
</evidence>
<evidence type="ECO:0000313" key="10">
    <source>
        <dbReference type="Proteomes" id="UP001194714"/>
    </source>
</evidence>
<sequence length="328" mass="37128">MSIGVLLVNLGTPTSSAPSDVKRYLTEFLTDGRVIDLPPLKRNLLVRGIIVPKRYKESAKLYQSIWTKEGSPLLVYGKKVEALLQEKLGEAYQVKLAMRYQTPSIEEGLNALKVSKKLIILPLFPQYASATTGSVHQKVFDILSNWEVIPEVRFIDQYASHPTLIDAFCARGKEYDLESYDHIVFSYHGLPERQLRKADQTGTCLKTTDCCQKNPRCYAAQCLATTKAIVKRLYISPEKWSHCFQSRLGKDPWIKPYTGPVLQSLVEKGAKRVLVFCPAFVADCLETLEEIGSQYRKEFTEAGGEVLDLVRGLNDHPKWIDTLEELVR</sequence>
<accession>A0ABS0AX29</accession>
<protein>
    <recommendedName>
        <fullName evidence="7">Ferrochelatase</fullName>
        <ecNumber evidence="7">4.98.1.1</ecNumber>
    </recommendedName>
    <alternativeName>
        <fullName evidence="7">Heme synthase</fullName>
    </alternativeName>
    <alternativeName>
        <fullName evidence="7">Protoheme ferro-lyase</fullName>
    </alternativeName>
</protein>
<comment type="catalytic activity">
    <reaction evidence="7">
        <text>heme b + 2 H(+) = protoporphyrin IX + Fe(2+)</text>
        <dbReference type="Rhea" id="RHEA:22584"/>
        <dbReference type="ChEBI" id="CHEBI:15378"/>
        <dbReference type="ChEBI" id="CHEBI:29033"/>
        <dbReference type="ChEBI" id="CHEBI:57306"/>
        <dbReference type="ChEBI" id="CHEBI:60344"/>
        <dbReference type="EC" id="4.98.1.1"/>
    </reaction>
</comment>
<evidence type="ECO:0000256" key="1">
    <source>
        <dbReference type="ARBA" id="ARBA00007718"/>
    </source>
</evidence>
<keyword evidence="4 7" id="KW-0456">Lyase</keyword>
<dbReference type="NCBIfam" id="TIGR00109">
    <property type="entry name" value="hemH"/>
    <property type="match status" value="1"/>
</dbReference>
<dbReference type="EC" id="4.98.1.1" evidence="7"/>
<dbReference type="Pfam" id="PF00762">
    <property type="entry name" value="Ferrochelatase"/>
    <property type="match status" value="1"/>
</dbReference>
<dbReference type="Proteomes" id="UP001194714">
    <property type="component" value="Unassembled WGS sequence"/>
</dbReference>
<dbReference type="CDD" id="cd00419">
    <property type="entry name" value="Ferrochelatase_C"/>
    <property type="match status" value="1"/>
</dbReference>
<keyword evidence="5 7" id="KW-0627">Porphyrin biosynthesis</keyword>
<dbReference type="SUPFAM" id="SSF53800">
    <property type="entry name" value="Chelatase"/>
    <property type="match status" value="1"/>
</dbReference>
<evidence type="ECO:0000256" key="8">
    <source>
        <dbReference type="RuleBase" id="RU004185"/>
    </source>
</evidence>
<dbReference type="InterPro" id="IPR001015">
    <property type="entry name" value="Ferrochelatase"/>
</dbReference>
<comment type="caution">
    <text evidence="9">The sequence shown here is derived from an EMBL/GenBank/DDBJ whole genome shotgun (WGS) entry which is preliminary data.</text>
</comment>
<keyword evidence="2 7" id="KW-0408">Iron</keyword>
<comment type="similarity">
    <text evidence="1 7 8">Belongs to the ferrochelatase family.</text>
</comment>
<keyword evidence="3 7" id="KW-0350">Heme biosynthesis</keyword>
<comment type="catalytic activity">
    <reaction evidence="6">
        <text>Fe-coproporphyrin III + 2 H(+) = coproporphyrin III + Fe(2+)</text>
        <dbReference type="Rhea" id="RHEA:49572"/>
        <dbReference type="ChEBI" id="CHEBI:15378"/>
        <dbReference type="ChEBI" id="CHEBI:29033"/>
        <dbReference type="ChEBI" id="CHEBI:68438"/>
        <dbReference type="ChEBI" id="CHEBI:131725"/>
        <dbReference type="EC" id="4.99.1.9"/>
    </reaction>
    <physiologicalReaction direction="right-to-left" evidence="6">
        <dbReference type="Rhea" id="RHEA:49574"/>
    </physiologicalReaction>
</comment>
<dbReference type="PANTHER" id="PTHR11108:SF1">
    <property type="entry name" value="FERROCHELATASE, MITOCHONDRIAL"/>
    <property type="match status" value="1"/>
</dbReference>
<comment type="subcellular location">
    <subcellularLocation>
        <location evidence="7">Cytoplasm</location>
    </subcellularLocation>
</comment>
<evidence type="ECO:0000256" key="3">
    <source>
        <dbReference type="ARBA" id="ARBA00023133"/>
    </source>
</evidence>
<gene>
    <name evidence="7" type="primary">hemH</name>
    <name evidence="9" type="ORF">NEPTK9_000187</name>
</gene>
<evidence type="ECO:0000256" key="4">
    <source>
        <dbReference type="ARBA" id="ARBA00023239"/>
    </source>
</evidence>
<dbReference type="HAMAP" id="MF_00323">
    <property type="entry name" value="Ferrochelatase"/>
    <property type="match status" value="1"/>
</dbReference>
<comment type="function">
    <text evidence="7">Catalyzes the ferrous insertion into protoporphyrin IX.</text>
</comment>
<dbReference type="PANTHER" id="PTHR11108">
    <property type="entry name" value="FERROCHELATASE"/>
    <property type="match status" value="1"/>
</dbReference>
<evidence type="ECO:0000256" key="5">
    <source>
        <dbReference type="ARBA" id="ARBA00023244"/>
    </source>
</evidence>
<dbReference type="Gene3D" id="3.40.50.1400">
    <property type="match status" value="2"/>
</dbReference>
<name>A0ABS0AX29_9BACT</name>
<comment type="pathway">
    <text evidence="7">Porphyrin-containing compound metabolism; protoheme biosynthesis; protoheme from protoporphyrin-IX: step 1/1.</text>
</comment>
<evidence type="ECO:0000256" key="2">
    <source>
        <dbReference type="ARBA" id="ARBA00023004"/>
    </source>
</evidence>